<geneLocation type="plasmid" evidence="2 3">
    <name>pNATPE02</name>
</geneLocation>
<dbReference type="OrthoDB" id="225944at2157"/>
<dbReference type="Proteomes" id="UP000010843">
    <property type="component" value="Plasmid pNATPE02"/>
</dbReference>
<feature type="domain" description="Transposase IS4-like" evidence="1">
    <location>
        <begin position="347"/>
        <end position="502"/>
    </location>
</feature>
<accession>L0JUN0</accession>
<evidence type="ECO:0000313" key="2">
    <source>
        <dbReference type="EMBL" id="AGB34101.1"/>
    </source>
</evidence>
<keyword evidence="2" id="KW-0614">Plasmid</keyword>
<dbReference type="GO" id="GO:0004803">
    <property type="term" value="F:transposase activity"/>
    <property type="evidence" value="ECO:0007669"/>
    <property type="project" value="InterPro"/>
</dbReference>
<dbReference type="SUPFAM" id="SSF53098">
    <property type="entry name" value="Ribonuclease H-like"/>
    <property type="match status" value="1"/>
</dbReference>
<evidence type="ECO:0000259" key="1">
    <source>
        <dbReference type="Pfam" id="PF01609"/>
    </source>
</evidence>
<dbReference type="HOGENOM" id="CLU_025426_1_0_2"/>
<name>L0JUN0_NATP1</name>
<reference evidence="3" key="1">
    <citation type="submission" date="2012-02" db="EMBL/GenBank/DDBJ databases">
        <title>Complete sequence of plasmid 2 of Natrinema pellirubrum DSM 15624.</title>
        <authorList>
            <person name="Lucas S."/>
            <person name="Han J."/>
            <person name="Lapidus A."/>
            <person name="Cheng J.-F."/>
            <person name="Goodwin L."/>
            <person name="Pitluck S."/>
            <person name="Peters L."/>
            <person name="Teshima H."/>
            <person name="Detter J.C."/>
            <person name="Han C."/>
            <person name="Tapia R."/>
            <person name="Land M."/>
            <person name="Hauser L."/>
            <person name="Kyrpides N."/>
            <person name="Ivanova N."/>
            <person name="Pagani I."/>
            <person name="Sproer C."/>
            <person name="Anderson I."/>
            <person name="Woyke T."/>
        </authorList>
    </citation>
    <scope>NUCLEOTIDE SEQUENCE [LARGE SCALE GENOMIC DNA]</scope>
    <source>
        <strain evidence="3">DSM 15624 / JCM 10476 / NCIMB 786</strain>
        <plasmid evidence="3">pNATPE02</plasmid>
    </source>
</reference>
<gene>
    <name evidence="2" type="ordered locus">Natpe_4409</name>
</gene>
<dbReference type="InterPro" id="IPR002559">
    <property type="entry name" value="Transposase_11"/>
</dbReference>
<dbReference type="KEGG" id="npe:Natpe_4409"/>
<dbReference type="GO" id="GO:0006313">
    <property type="term" value="P:DNA transposition"/>
    <property type="evidence" value="ECO:0007669"/>
    <property type="project" value="InterPro"/>
</dbReference>
<protein>
    <submittedName>
        <fullName evidence="2">Transposase family protein</fullName>
    </submittedName>
</protein>
<dbReference type="Pfam" id="PF01609">
    <property type="entry name" value="DDE_Tnp_1"/>
    <property type="match status" value="1"/>
</dbReference>
<proteinExistence type="predicted"/>
<organism evidence="2 3">
    <name type="scientific">Natrinema pellirubrum (strain DSM 15624 / CIP 106293 / JCM 10476 / NCIMB 786 / 157)</name>
    <dbReference type="NCBI Taxonomy" id="797303"/>
    <lineage>
        <taxon>Archaea</taxon>
        <taxon>Methanobacteriati</taxon>
        <taxon>Methanobacteriota</taxon>
        <taxon>Stenosarchaea group</taxon>
        <taxon>Halobacteria</taxon>
        <taxon>Halobacteriales</taxon>
        <taxon>Natrialbaceae</taxon>
        <taxon>Natrinema</taxon>
    </lineage>
</organism>
<sequence>MSGSGNSHPSESPRTRYLCEAYQLGIAIRNDLQDADLITIFENLDHSIDTIEDGYPAWHPSPLSFHAMVLAFVFMEITGDSYAAFTRRLSRQPEVATLLGFSRVPDASAFSRAWRNRFDDAVHEYVQTAAHFVVKEVHDFDIPAPEIRPKAEIVDEPPVEEDSAEDESFSQDEIVQTTRLARDHAFGYFESGRAANASYEDTRFFELQTFMGMVRCGTAQGAARFQYRRGEDYGPHGDTHLRAVKQFEPKYLVNGFNETTDRLLSVIASEASFHRPVTAAIDITTIPYYGDVEEMPMVSGTKDGEGRAFKFATLSIVGWNIPLVLAVEPVRESSAWDENPPNRIHRVVRRLVKRAKEHVPIETVLCDREFDSMRVFQTLSNLDVNYLIPKRITSSEREVIDRMDEDNQEVAVESASVHVEAGSHPMRFLYVPSTSGEGTTVFATNLRAGPDEAETFCRRYSHRWQIENEYKSIKGDFLAKTSSKDYRVRLFYFVFAVLLYNIWRLTDFLLKAGVDGEMNYAPVLTAGECVEIVASALIPPD</sequence>
<dbReference type="GeneID" id="14336291"/>
<dbReference type="AlphaFoldDB" id="L0JUN0"/>
<dbReference type="InterPro" id="IPR012337">
    <property type="entry name" value="RNaseH-like_sf"/>
</dbReference>
<dbReference type="RefSeq" id="WP_015299341.1">
    <property type="nucleotide sequence ID" value="NC_019963.1"/>
</dbReference>
<evidence type="ECO:0000313" key="3">
    <source>
        <dbReference type="Proteomes" id="UP000010843"/>
    </source>
</evidence>
<dbReference type="EMBL" id="CP003374">
    <property type="protein sequence ID" value="AGB34101.1"/>
    <property type="molecule type" value="Genomic_DNA"/>
</dbReference>
<dbReference type="GO" id="GO:0003677">
    <property type="term" value="F:DNA binding"/>
    <property type="evidence" value="ECO:0007669"/>
    <property type="project" value="InterPro"/>
</dbReference>